<evidence type="ECO:0000256" key="1">
    <source>
        <dbReference type="ARBA" id="ARBA00022741"/>
    </source>
</evidence>
<dbReference type="EMBL" id="JANJYJ010000009">
    <property type="protein sequence ID" value="KAK3189312.1"/>
    <property type="molecule type" value="Genomic_DNA"/>
</dbReference>
<sequence>MATSVAELAFLCLQQNKEMRPSMDFVLEELQRIKSGECMLDNLKEDDDKEELKSVQQQPPQSPPHCEESVLSKNIELPPSPSSVTENWVSNNTTPNINCNEQDGQKIQLGKDGPQFYITDIKLDYTLQLHDLEFEKPRQHGSCISLQNVTLQTSAYLSFNVPSNGTMLKCPSTHTNDIKNIESHQLCNDSTHSLVYNSSGFHPPNCSLIPLVVNKTPKSVKFLNLNTWLFYLRVNVTRKCYQCHRRGGKCQSDDMGNFHCSNATIGIKTKGVSTSITLLATTLSLLSLRSQFKTLLPSSTSTLEAPIDI</sequence>
<comment type="caution">
    <text evidence="4">The sequence shown here is derived from an EMBL/GenBank/DDBJ whole genome shotgun (WGS) entry which is preliminary data.</text>
</comment>
<dbReference type="GO" id="GO:0005524">
    <property type="term" value="F:ATP binding"/>
    <property type="evidence" value="ECO:0007669"/>
    <property type="project" value="UniProtKB-KW"/>
</dbReference>
<keyword evidence="1" id="KW-0547">Nucleotide-binding</keyword>
<keyword evidence="5" id="KW-1185">Reference proteome</keyword>
<feature type="region of interest" description="Disordered" evidence="3">
    <location>
        <begin position="46"/>
        <end position="67"/>
    </location>
</feature>
<dbReference type="PANTHER" id="PTHR46008">
    <property type="entry name" value="LEAF RUST 10 DISEASE-RESISTANCE LOCUS RECEPTOR-LIKE PROTEIN KINASE-LIKE 1.4"/>
    <property type="match status" value="1"/>
</dbReference>
<evidence type="ECO:0000313" key="5">
    <source>
        <dbReference type="Proteomes" id="UP001281410"/>
    </source>
</evidence>
<reference evidence="4" key="1">
    <citation type="journal article" date="2023" name="Plant J.">
        <title>Genome sequences and population genomics provide insights into the demographic history, inbreeding, and mutation load of two 'living fossil' tree species of Dipteronia.</title>
        <authorList>
            <person name="Feng Y."/>
            <person name="Comes H.P."/>
            <person name="Chen J."/>
            <person name="Zhu S."/>
            <person name="Lu R."/>
            <person name="Zhang X."/>
            <person name="Li P."/>
            <person name="Qiu J."/>
            <person name="Olsen K.M."/>
            <person name="Qiu Y."/>
        </authorList>
    </citation>
    <scope>NUCLEOTIDE SEQUENCE</scope>
    <source>
        <strain evidence="4">NBL</strain>
    </source>
</reference>
<keyword evidence="2" id="KW-0067">ATP-binding</keyword>
<evidence type="ECO:0000313" key="4">
    <source>
        <dbReference type="EMBL" id="KAK3189312.1"/>
    </source>
</evidence>
<dbReference type="Proteomes" id="UP001281410">
    <property type="component" value="Unassembled WGS sequence"/>
</dbReference>
<dbReference type="PANTHER" id="PTHR46008:SF2">
    <property type="entry name" value="LEAF RUST 10 DISEASE-RESISTANCE LOCUS RECEPTOR-LIKE PROTEIN KINASE-LIKE 1.4"/>
    <property type="match status" value="1"/>
</dbReference>
<name>A0AAE0DVY8_9ROSI</name>
<dbReference type="AlphaFoldDB" id="A0AAE0DVY8"/>
<organism evidence="4 5">
    <name type="scientific">Dipteronia sinensis</name>
    <dbReference type="NCBI Taxonomy" id="43782"/>
    <lineage>
        <taxon>Eukaryota</taxon>
        <taxon>Viridiplantae</taxon>
        <taxon>Streptophyta</taxon>
        <taxon>Embryophyta</taxon>
        <taxon>Tracheophyta</taxon>
        <taxon>Spermatophyta</taxon>
        <taxon>Magnoliopsida</taxon>
        <taxon>eudicotyledons</taxon>
        <taxon>Gunneridae</taxon>
        <taxon>Pentapetalae</taxon>
        <taxon>rosids</taxon>
        <taxon>malvids</taxon>
        <taxon>Sapindales</taxon>
        <taxon>Sapindaceae</taxon>
        <taxon>Hippocastanoideae</taxon>
        <taxon>Acereae</taxon>
        <taxon>Dipteronia</taxon>
    </lineage>
</organism>
<protein>
    <submittedName>
        <fullName evidence="4">Uncharacterized protein</fullName>
    </submittedName>
</protein>
<dbReference type="GO" id="GO:0016301">
    <property type="term" value="F:kinase activity"/>
    <property type="evidence" value="ECO:0007669"/>
    <property type="project" value="TreeGrafter"/>
</dbReference>
<evidence type="ECO:0000256" key="2">
    <source>
        <dbReference type="ARBA" id="ARBA00022840"/>
    </source>
</evidence>
<gene>
    <name evidence="4" type="ORF">Dsin_028873</name>
</gene>
<accession>A0AAE0DVY8</accession>
<evidence type="ECO:0000256" key="3">
    <source>
        <dbReference type="SAM" id="MobiDB-lite"/>
    </source>
</evidence>
<proteinExistence type="predicted"/>